<dbReference type="PANTHER" id="PTHR43798:SF33">
    <property type="entry name" value="HYDROLASE, PUTATIVE (AFU_ORTHOLOGUE AFUA_2G14860)-RELATED"/>
    <property type="match status" value="1"/>
</dbReference>
<dbReference type="Pfam" id="PF00561">
    <property type="entry name" value="Abhydrolase_1"/>
    <property type="match status" value="1"/>
</dbReference>
<organism evidence="3 4">
    <name type="scientific">Herbiconiux daphne</name>
    <dbReference type="NCBI Taxonomy" id="2970914"/>
    <lineage>
        <taxon>Bacteria</taxon>
        <taxon>Bacillati</taxon>
        <taxon>Actinomycetota</taxon>
        <taxon>Actinomycetes</taxon>
        <taxon>Micrococcales</taxon>
        <taxon>Microbacteriaceae</taxon>
        <taxon>Herbiconiux</taxon>
    </lineage>
</organism>
<evidence type="ECO:0000313" key="4">
    <source>
        <dbReference type="Proteomes" id="UP001165586"/>
    </source>
</evidence>
<protein>
    <submittedName>
        <fullName evidence="3">Alpha/beta hydrolase</fullName>
    </submittedName>
</protein>
<dbReference type="SUPFAM" id="SSF53474">
    <property type="entry name" value="alpha/beta-Hydrolases"/>
    <property type="match status" value="1"/>
</dbReference>
<reference evidence="3" key="1">
    <citation type="submission" date="2022-08" db="EMBL/GenBank/DDBJ databases">
        <authorList>
            <person name="Deng Y."/>
            <person name="Han X.-F."/>
            <person name="Zhang Y.-Q."/>
        </authorList>
    </citation>
    <scope>NUCLEOTIDE SEQUENCE</scope>
    <source>
        <strain evidence="3">CPCC 203386</strain>
    </source>
</reference>
<sequence>MTMRTGVRAAPPTASRRMKEPYAPFDLSTDPERFGLHTSTIVTPLGAIVVRSSRRRWAREAGGRATVMLHGAAGSWTTWTPLLLEAERRGEPLRDLVIVDLPGWGDSPLPRRRPLDVEAYARAVAEVLRRLNYWEWQAIGHSLGGFIALHLAALEPIATRSVTLVSPTTFSVAAVARHPVREFGRLPAFAALLLAMRAVAPFGRAASVLLGGLRRIGLLPLVVAPLFAHPARVPAGVLIALARELRPRSFTIAARVAAEWAAAGSDGVGRDGAGRDGAGRDATGTAASRWDGTGPDSTGRLSAASDDVGPGAAGRHGTGLDATGRVGAGRDGLGPDAATPDAAGHDADRCAGDDRSWRRITCPVVSVRGDRDVFVTGDDDRRLRAMVPGLSTVVLREAGHFGHIEAPRAVLGAFHAVNGAEALATADRRDRAQPA</sequence>
<feature type="compositionally biased region" description="Basic and acidic residues" evidence="1">
    <location>
        <begin position="268"/>
        <end position="279"/>
    </location>
</feature>
<evidence type="ECO:0000256" key="1">
    <source>
        <dbReference type="SAM" id="MobiDB-lite"/>
    </source>
</evidence>
<dbReference type="Proteomes" id="UP001165586">
    <property type="component" value="Unassembled WGS sequence"/>
</dbReference>
<dbReference type="RefSeq" id="WP_259538365.1">
    <property type="nucleotide sequence ID" value="NZ_JANLCJ010000002.1"/>
</dbReference>
<dbReference type="PANTHER" id="PTHR43798">
    <property type="entry name" value="MONOACYLGLYCEROL LIPASE"/>
    <property type="match status" value="1"/>
</dbReference>
<accession>A0ABT2H0U0</accession>
<name>A0ABT2H0U0_9MICO</name>
<keyword evidence="4" id="KW-1185">Reference proteome</keyword>
<proteinExistence type="predicted"/>
<dbReference type="Gene3D" id="3.40.50.1820">
    <property type="entry name" value="alpha/beta hydrolase"/>
    <property type="match status" value="2"/>
</dbReference>
<comment type="caution">
    <text evidence="3">The sequence shown here is derived from an EMBL/GenBank/DDBJ whole genome shotgun (WGS) entry which is preliminary data.</text>
</comment>
<gene>
    <name evidence="3" type="ORF">N1032_07325</name>
</gene>
<dbReference type="InterPro" id="IPR029058">
    <property type="entry name" value="AB_hydrolase_fold"/>
</dbReference>
<dbReference type="InterPro" id="IPR050266">
    <property type="entry name" value="AB_hydrolase_sf"/>
</dbReference>
<feature type="region of interest" description="Disordered" evidence="1">
    <location>
        <begin position="265"/>
        <end position="348"/>
    </location>
</feature>
<feature type="compositionally biased region" description="Low complexity" evidence="1">
    <location>
        <begin position="280"/>
        <end position="289"/>
    </location>
</feature>
<dbReference type="InterPro" id="IPR000073">
    <property type="entry name" value="AB_hydrolase_1"/>
</dbReference>
<feature type="domain" description="AB hydrolase-1" evidence="2">
    <location>
        <begin position="67"/>
        <end position="172"/>
    </location>
</feature>
<feature type="region of interest" description="Disordered" evidence="1">
    <location>
        <begin position="1"/>
        <end position="20"/>
    </location>
</feature>
<evidence type="ECO:0000259" key="2">
    <source>
        <dbReference type="Pfam" id="PF00561"/>
    </source>
</evidence>
<keyword evidence="3" id="KW-0378">Hydrolase</keyword>
<dbReference type="GO" id="GO:0016787">
    <property type="term" value="F:hydrolase activity"/>
    <property type="evidence" value="ECO:0007669"/>
    <property type="project" value="UniProtKB-KW"/>
</dbReference>
<dbReference type="EMBL" id="JANLCJ010000002">
    <property type="protein sequence ID" value="MCS5733547.1"/>
    <property type="molecule type" value="Genomic_DNA"/>
</dbReference>
<evidence type="ECO:0000313" key="3">
    <source>
        <dbReference type="EMBL" id="MCS5733547.1"/>
    </source>
</evidence>